<keyword evidence="2" id="KW-0547">Nucleotide-binding</keyword>
<dbReference type="Gene3D" id="3.40.1160.10">
    <property type="entry name" value="Acetylglutamate kinase-like"/>
    <property type="match status" value="1"/>
</dbReference>
<proteinExistence type="predicted"/>
<keyword evidence="1" id="KW-0808">Transferase</keyword>
<evidence type="ECO:0000256" key="1">
    <source>
        <dbReference type="ARBA" id="ARBA00022679"/>
    </source>
</evidence>
<evidence type="ECO:0000259" key="5">
    <source>
        <dbReference type="Pfam" id="PF00696"/>
    </source>
</evidence>
<reference evidence="6" key="2">
    <citation type="journal article" date="2021" name="PeerJ">
        <title>Extensive microbial diversity within the chicken gut microbiome revealed by metagenomics and culture.</title>
        <authorList>
            <person name="Gilroy R."/>
            <person name="Ravi A."/>
            <person name="Getino M."/>
            <person name="Pursley I."/>
            <person name="Horton D.L."/>
            <person name="Alikhan N.F."/>
            <person name="Baker D."/>
            <person name="Gharbi K."/>
            <person name="Hall N."/>
            <person name="Watson M."/>
            <person name="Adriaenssens E.M."/>
            <person name="Foster-Nyarko E."/>
            <person name="Jarju S."/>
            <person name="Secka A."/>
            <person name="Antonio M."/>
            <person name="Oren A."/>
            <person name="Chaudhuri R.R."/>
            <person name="La Ragione R."/>
            <person name="Hildebrand F."/>
            <person name="Pallen M.J."/>
        </authorList>
    </citation>
    <scope>NUCLEOTIDE SEQUENCE</scope>
    <source>
        <strain evidence="6">CHK191-8634</strain>
    </source>
</reference>
<dbReference type="EMBL" id="DVMR01000031">
    <property type="protein sequence ID" value="HIU43232.1"/>
    <property type="molecule type" value="Genomic_DNA"/>
</dbReference>
<feature type="non-terminal residue" evidence="6">
    <location>
        <position position="135"/>
    </location>
</feature>
<keyword evidence="4" id="KW-0067">ATP-binding</keyword>
<dbReference type="InterPro" id="IPR036393">
    <property type="entry name" value="AceGlu_kinase-like_sf"/>
</dbReference>
<evidence type="ECO:0000313" key="7">
    <source>
        <dbReference type="Proteomes" id="UP000824073"/>
    </source>
</evidence>
<dbReference type="PANTHER" id="PTHR43654:SF1">
    <property type="entry name" value="ISOPENTENYL PHOSPHATE KINASE"/>
    <property type="match status" value="1"/>
</dbReference>
<evidence type="ECO:0000256" key="2">
    <source>
        <dbReference type="ARBA" id="ARBA00022741"/>
    </source>
</evidence>
<dbReference type="SUPFAM" id="SSF53633">
    <property type="entry name" value="Carbamate kinase-like"/>
    <property type="match status" value="1"/>
</dbReference>
<dbReference type="Proteomes" id="UP000824073">
    <property type="component" value="Unassembled WGS sequence"/>
</dbReference>
<evidence type="ECO:0000256" key="3">
    <source>
        <dbReference type="ARBA" id="ARBA00022777"/>
    </source>
</evidence>
<name>A0A9D1ITU3_9CLOT</name>
<protein>
    <submittedName>
        <fullName evidence="6">Glutamate 5-kinase</fullName>
    </submittedName>
</protein>
<keyword evidence="3" id="KW-0418">Kinase</keyword>
<evidence type="ECO:0000256" key="4">
    <source>
        <dbReference type="ARBA" id="ARBA00022840"/>
    </source>
</evidence>
<dbReference type="AlphaFoldDB" id="A0A9D1ITU3"/>
<comment type="caution">
    <text evidence="6">The sequence shown here is derived from an EMBL/GenBank/DDBJ whole genome shotgun (WGS) entry which is preliminary data.</text>
</comment>
<organism evidence="6 7">
    <name type="scientific">Candidatus Ventrousia excrementavium</name>
    <dbReference type="NCBI Taxonomy" id="2840961"/>
    <lineage>
        <taxon>Bacteria</taxon>
        <taxon>Bacillati</taxon>
        <taxon>Bacillota</taxon>
        <taxon>Clostridia</taxon>
        <taxon>Eubacteriales</taxon>
        <taxon>Clostridiaceae</taxon>
        <taxon>Clostridiaceae incertae sedis</taxon>
        <taxon>Candidatus Ventrousia</taxon>
    </lineage>
</organism>
<reference evidence="6" key="1">
    <citation type="submission" date="2020-10" db="EMBL/GenBank/DDBJ databases">
        <authorList>
            <person name="Gilroy R."/>
        </authorList>
    </citation>
    <scope>NUCLEOTIDE SEQUENCE</scope>
    <source>
        <strain evidence="6">CHK191-8634</strain>
    </source>
</reference>
<dbReference type="PANTHER" id="PTHR43654">
    <property type="entry name" value="GLUTAMATE 5-KINASE"/>
    <property type="match status" value="1"/>
</dbReference>
<accession>A0A9D1ITU3</accession>
<dbReference type="GO" id="GO:0004349">
    <property type="term" value="F:glutamate 5-kinase activity"/>
    <property type="evidence" value="ECO:0007669"/>
    <property type="project" value="TreeGrafter"/>
</dbReference>
<evidence type="ECO:0000313" key="6">
    <source>
        <dbReference type="EMBL" id="HIU43232.1"/>
    </source>
</evidence>
<feature type="domain" description="Aspartate/glutamate/uridylate kinase" evidence="5">
    <location>
        <begin position="9"/>
        <end position="135"/>
    </location>
</feature>
<dbReference type="InterPro" id="IPR001048">
    <property type="entry name" value="Asp/Glu/Uridylate_kinase"/>
</dbReference>
<dbReference type="PRINTS" id="PR00474">
    <property type="entry name" value="GLU5KINASE"/>
</dbReference>
<sequence>MTSFQNARRLVIKVGTSSLTYETGLINIRQVEQLCRVLADLKNSGRDIILVSSGSIAVGTAKLGLDGRPRTIPGKQAAAAVGQCELMYLYDKHFIEYHHKIAQVLLTRDVIENPQRKRNVQNTFESLLHMGVIPI</sequence>
<dbReference type="InterPro" id="IPR001057">
    <property type="entry name" value="Glu/AcGlu_kinase"/>
</dbReference>
<dbReference type="Pfam" id="PF00696">
    <property type="entry name" value="AA_kinase"/>
    <property type="match status" value="1"/>
</dbReference>
<gene>
    <name evidence="6" type="ORF">IAB67_02920</name>
</gene>
<dbReference type="GO" id="GO:0005524">
    <property type="term" value="F:ATP binding"/>
    <property type="evidence" value="ECO:0007669"/>
    <property type="project" value="UniProtKB-KW"/>
</dbReference>
<dbReference type="GO" id="GO:0005829">
    <property type="term" value="C:cytosol"/>
    <property type="evidence" value="ECO:0007669"/>
    <property type="project" value="TreeGrafter"/>
</dbReference>